<comment type="caution">
    <text evidence="2">The sequence shown here is derived from an EMBL/GenBank/DDBJ whole genome shotgun (WGS) entry which is preliminary data.</text>
</comment>
<dbReference type="InterPro" id="IPR041657">
    <property type="entry name" value="HTH_17"/>
</dbReference>
<dbReference type="InterPro" id="IPR009061">
    <property type="entry name" value="DNA-bd_dom_put_sf"/>
</dbReference>
<evidence type="ECO:0000313" key="2">
    <source>
        <dbReference type="EMBL" id="ETW94220.1"/>
    </source>
</evidence>
<organism evidence="2 3">
    <name type="scientific">Candidatus Entotheonella gemina</name>
    <dbReference type="NCBI Taxonomy" id="1429439"/>
    <lineage>
        <taxon>Bacteria</taxon>
        <taxon>Pseudomonadati</taxon>
        <taxon>Nitrospinota/Tectimicrobiota group</taxon>
        <taxon>Candidatus Tectimicrobiota</taxon>
        <taxon>Candidatus Entotheonellia</taxon>
        <taxon>Candidatus Entotheonellales</taxon>
        <taxon>Candidatus Entotheonellaceae</taxon>
        <taxon>Candidatus Entotheonella</taxon>
    </lineage>
</organism>
<proteinExistence type="predicted"/>
<protein>
    <recommendedName>
        <fullName evidence="1">Helix-turn-helix domain-containing protein</fullName>
    </recommendedName>
</protein>
<dbReference type="Pfam" id="PF12728">
    <property type="entry name" value="HTH_17"/>
    <property type="match status" value="1"/>
</dbReference>
<name>W4L946_9BACT</name>
<accession>W4L946</accession>
<gene>
    <name evidence="2" type="ORF">ETSY2_50130</name>
</gene>
<dbReference type="HOGENOM" id="CLU_2304289_0_0_7"/>
<reference evidence="2 3" key="1">
    <citation type="journal article" date="2014" name="Nature">
        <title>An environmental bacterial taxon with a large and distinct metabolic repertoire.</title>
        <authorList>
            <person name="Wilson M.C."/>
            <person name="Mori T."/>
            <person name="Ruckert C."/>
            <person name="Uria A.R."/>
            <person name="Helf M.J."/>
            <person name="Takada K."/>
            <person name="Gernert C."/>
            <person name="Steffens U.A."/>
            <person name="Heycke N."/>
            <person name="Schmitt S."/>
            <person name="Rinke C."/>
            <person name="Helfrich E.J."/>
            <person name="Brachmann A.O."/>
            <person name="Gurgui C."/>
            <person name="Wakimoto T."/>
            <person name="Kracht M."/>
            <person name="Crusemann M."/>
            <person name="Hentschel U."/>
            <person name="Abe I."/>
            <person name="Matsunaga S."/>
            <person name="Kalinowski J."/>
            <person name="Takeyama H."/>
            <person name="Piel J."/>
        </authorList>
    </citation>
    <scope>NUCLEOTIDE SEQUENCE [LARGE SCALE GENOMIC DNA]</scope>
    <source>
        <strain evidence="3">TSY2</strain>
    </source>
</reference>
<evidence type="ECO:0000259" key="1">
    <source>
        <dbReference type="Pfam" id="PF12728"/>
    </source>
</evidence>
<keyword evidence="3" id="KW-1185">Reference proteome</keyword>
<dbReference type="Proteomes" id="UP000019140">
    <property type="component" value="Unassembled WGS sequence"/>
</dbReference>
<dbReference type="AlphaFoldDB" id="W4L946"/>
<dbReference type="SUPFAM" id="SSF46955">
    <property type="entry name" value="Putative DNA-binding domain"/>
    <property type="match status" value="1"/>
</dbReference>
<evidence type="ECO:0000313" key="3">
    <source>
        <dbReference type="Proteomes" id="UP000019140"/>
    </source>
</evidence>
<dbReference type="EMBL" id="AZHX01002505">
    <property type="protein sequence ID" value="ETW94220.1"/>
    <property type="molecule type" value="Genomic_DNA"/>
</dbReference>
<sequence length="101" mass="11461">MGQHMVGGSDILTLDELADYLRLPPEVIERQVKQGLLPGRCIESIWRFRKAAIDQWLQRQDSRTVLLHQVGAFLDDDSLPALRAAIYADRGRPETEDTETS</sequence>
<feature type="domain" description="Helix-turn-helix" evidence="1">
    <location>
        <begin position="12"/>
        <end position="60"/>
    </location>
</feature>